<reference evidence="2 3" key="1">
    <citation type="journal article" date="2014" name="Genome Announc.">
        <title>Genome Sequence and Methylome of Soil Bacterium Gemmatirosa kalamazoonensis KBS708T, a Member of the Rarely Cultivated Gemmatimonadetes Phylum.</title>
        <authorList>
            <person name="Debruyn J.M."/>
            <person name="Radosevich M."/>
            <person name="Wommack K.E."/>
            <person name="Polson S.W."/>
            <person name="Hauser L.J."/>
            <person name="Fawaz M.N."/>
            <person name="Korlach J."/>
            <person name="Tsai Y.C."/>
        </authorList>
    </citation>
    <scope>NUCLEOTIDE SEQUENCE [LARGE SCALE GENOMIC DNA]</scope>
    <source>
        <strain evidence="2 3">KBS708</strain>
        <plasmid evidence="3">Plasmid 2</plasmid>
    </source>
</reference>
<evidence type="ECO:0000313" key="3">
    <source>
        <dbReference type="Proteomes" id="UP000019151"/>
    </source>
</evidence>
<dbReference type="EMBL" id="CP007130">
    <property type="protein sequence ID" value="AHG93245.1"/>
    <property type="molecule type" value="Genomic_DNA"/>
</dbReference>
<gene>
    <name evidence="2" type="ORF">J421_5710</name>
</gene>
<dbReference type="RefSeq" id="WP_025414550.1">
    <property type="nucleotide sequence ID" value="NZ_CP007130.1"/>
</dbReference>
<evidence type="ECO:0000313" key="2">
    <source>
        <dbReference type="EMBL" id="AHG93245.1"/>
    </source>
</evidence>
<evidence type="ECO:0000256" key="1">
    <source>
        <dbReference type="SAM" id="SignalP"/>
    </source>
</evidence>
<keyword evidence="3" id="KW-1185">Reference proteome</keyword>
<dbReference type="AlphaFoldDB" id="W0RSH5"/>
<dbReference type="PROSITE" id="PS51318">
    <property type="entry name" value="TAT"/>
    <property type="match status" value="1"/>
</dbReference>
<evidence type="ECO:0008006" key="4">
    <source>
        <dbReference type="Google" id="ProtNLM"/>
    </source>
</evidence>
<sequence>MRHARTRRHALALTLAPAGALAFLAAAYAPTAPHRVRVVARDYAFEAADTVPGGDVSFELENRGAHFHELIVGHLRPGATGQDIVAAHQRGVTLRQLQEAYLADAAGGALLAQAGTRSPARLVMTLARGQAYVLLCQLRDTGTAPQHAVLGMFHLVHVR</sequence>
<dbReference type="InParanoid" id="W0RSH5"/>
<accession>W0RSH5</accession>
<name>W0RSH5_9BACT</name>
<protein>
    <recommendedName>
        <fullName evidence="4">Copper chaperone PCu(A)C</fullName>
    </recommendedName>
</protein>
<dbReference type="InterPro" id="IPR006311">
    <property type="entry name" value="TAT_signal"/>
</dbReference>
<proteinExistence type="predicted"/>
<keyword evidence="2" id="KW-0614">Plasmid</keyword>
<feature type="signal peptide" evidence="1">
    <location>
        <begin position="1"/>
        <end position="22"/>
    </location>
</feature>
<dbReference type="Proteomes" id="UP000019151">
    <property type="component" value="Plasmid 2"/>
</dbReference>
<geneLocation type="plasmid" evidence="2 3">
    <name>2</name>
</geneLocation>
<dbReference type="HOGENOM" id="CLU_1658304_0_0_0"/>
<keyword evidence="1" id="KW-0732">Signal</keyword>
<organism evidence="2 3">
    <name type="scientific">Gemmatirosa kalamazoonensis</name>
    <dbReference type="NCBI Taxonomy" id="861299"/>
    <lineage>
        <taxon>Bacteria</taxon>
        <taxon>Pseudomonadati</taxon>
        <taxon>Gemmatimonadota</taxon>
        <taxon>Gemmatimonadia</taxon>
        <taxon>Gemmatimonadales</taxon>
        <taxon>Gemmatimonadaceae</taxon>
        <taxon>Gemmatirosa</taxon>
    </lineage>
</organism>
<feature type="chain" id="PRO_5004795365" description="Copper chaperone PCu(A)C" evidence="1">
    <location>
        <begin position="23"/>
        <end position="159"/>
    </location>
</feature>
<dbReference type="KEGG" id="gba:J421_5710"/>